<dbReference type="GO" id="GO:0051539">
    <property type="term" value="F:4 iron, 4 sulfur cluster binding"/>
    <property type="evidence" value="ECO:0007669"/>
    <property type="project" value="UniProtKB-UniRule"/>
</dbReference>
<dbReference type="InterPro" id="IPR005839">
    <property type="entry name" value="Methylthiotransferase"/>
</dbReference>
<dbReference type="Proteomes" id="UP000824201">
    <property type="component" value="Unassembled WGS sequence"/>
</dbReference>
<keyword evidence="9 11" id="KW-0411">Iron-sulfur</keyword>
<keyword evidence="7 11" id="KW-0479">Metal-binding</keyword>
<dbReference type="EMBL" id="DVHN01000016">
    <property type="protein sequence ID" value="HIR87612.1"/>
    <property type="molecule type" value="Genomic_DNA"/>
</dbReference>
<comment type="function">
    <text evidence="1 11">Catalyzes the methylthiolation of N6-(dimethylallyl)adenosine (i(6)A), leading to the formation of 2-methylthio-N6-(dimethylallyl)adenosine (ms(2)i(6)A) at position 37 in tRNAs that read codons beginning with uridine.</text>
</comment>
<dbReference type="PROSITE" id="PS01278">
    <property type="entry name" value="MTTASE_RADICAL"/>
    <property type="match status" value="1"/>
</dbReference>
<reference evidence="15" key="1">
    <citation type="submission" date="2020-10" db="EMBL/GenBank/DDBJ databases">
        <authorList>
            <person name="Gilroy R."/>
        </authorList>
    </citation>
    <scope>NUCLEOTIDE SEQUENCE</scope>
    <source>
        <strain evidence="15">ChiW13-3771</strain>
    </source>
</reference>
<dbReference type="CDD" id="cd01335">
    <property type="entry name" value="Radical_SAM"/>
    <property type="match status" value="1"/>
</dbReference>
<dbReference type="AlphaFoldDB" id="A0A9D1EC39"/>
<keyword evidence="8 11" id="KW-0408">Iron</keyword>
<proteinExistence type="inferred from homology"/>
<dbReference type="GO" id="GO:0005829">
    <property type="term" value="C:cytosol"/>
    <property type="evidence" value="ECO:0007669"/>
    <property type="project" value="TreeGrafter"/>
</dbReference>
<dbReference type="InterPro" id="IPR002792">
    <property type="entry name" value="TRAM_dom"/>
</dbReference>
<dbReference type="Gene3D" id="3.40.50.12160">
    <property type="entry name" value="Methylthiotransferase, N-terminal domain"/>
    <property type="match status" value="1"/>
</dbReference>
<evidence type="ECO:0000256" key="7">
    <source>
        <dbReference type="ARBA" id="ARBA00022723"/>
    </source>
</evidence>
<dbReference type="InterPro" id="IPR006463">
    <property type="entry name" value="MiaB_methiolase"/>
</dbReference>
<dbReference type="SMART" id="SM00729">
    <property type="entry name" value="Elp3"/>
    <property type="match status" value="1"/>
</dbReference>
<sequence>MYNYIDLDKVNLEGAAPEKEPERQYYFMAKVRELVAEQAKELGHAPRVYNLVVGCQMNAKDSEKLLGILREVGYEETESEDGADLVIYNTCTVRENANQKVYGRLGYLNSLKRLHPHMMIALCGCMMQEPTVVETIKKSYRFVDMVFGTHNIFKLAEILYQRMVSKKMVIDIWEGTTEIIEDLPAERKYPFKSGVNIMFGCNNFCSYCIVPYVRGRERSRNPEDIIHEIEGLVADGVVEVMLLGQNVNSYGKTLKEPISFAQLLRRVEQIEGLERIRFMTSHPKDLSDELIEVMKESKKICRHLHLPLQSGSTRILREMNRHYTKEQYLALAQKIRTAIPDISLTTDIIVGFPGETEEDFLETMDVVEKVRYDSAFTFIYSKRTGTPAASMENQVPAADVKNRFDRLLKQVQRISTEMSGKDVGKTMDALVEGVDEKNKDLLTGRLSNNVMVHFPGDVSLIGTIVPVKLEQSKGFYYIGTKAE</sequence>
<keyword evidence="2 11" id="KW-0004">4Fe-4S</keyword>
<dbReference type="NCBIfam" id="TIGR00089">
    <property type="entry name" value="MiaB/RimO family radical SAM methylthiotransferase"/>
    <property type="match status" value="1"/>
</dbReference>
<dbReference type="Pfam" id="PF04055">
    <property type="entry name" value="Radical_SAM"/>
    <property type="match status" value="1"/>
</dbReference>
<dbReference type="Gene3D" id="3.80.30.20">
    <property type="entry name" value="tm_1862 like domain"/>
    <property type="match status" value="1"/>
</dbReference>
<keyword evidence="6 11" id="KW-0819">tRNA processing</keyword>
<dbReference type="InterPro" id="IPR023404">
    <property type="entry name" value="rSAM_horseshoe"/>
</dbReference>
<keyword evidence="5 11" id="KW-0949">S-adenosyl-L-methionine</keyword>
<organism evidence="15 16">
    <name type="scientific">Candidatus Fimimorpha faecalis</name>
    <dbReference type="NCBI Taxonomy" id="2840824"/>
    <lineage>
        <taxon>Bacteria</taxon>
        <taxon>Bacillati</taxon>
        <taxon>Bacillota</taxon>
        <taxon>Clostridia</taxon>
        <taxon>Eubacteriales</taxon>
        <taxon>Candidatus Fimimorpha</taxon>
    </lineage>
</organism>
<evidence type="ECO:0000313" key="15">
    <source>
        <dbReference type="EMBL" id="HIR87612.1"/>
    </source>
</evidence>
<dbReference type="NCBIfam" id="TIGR01574">
    <property type="entry name" value="miaB-methiolase"/>
    <property type="match status" value="1"/>
</dbReference>
<dbReference type="SFLD" id="SFLDG01061">
    <property type="entry name" value="methylthiotransferase"/>
    <property type="match status" value="1"/>
</dbReference>
<reference evidence="15" key="2">
    <citation type="journal article" date="2021" name="PeerJ">
        <title>Extensive microbial diversity within the chicken gut microbiome revealed by metagenomics and culture.</title>
        <authorList>
            <person name="Gilroy R."/>
            <person name="Ravi A."/>
            <person name="Getino M."/>
            <person name="Pursley I."/>
            <person name="Horton D.L."/>
            <person name="Alikhan N.F."/>
            <person name="Baker D."/>
            <person name="Gharbi K."/>
            <person name="Hall N."/>
            <person name="Watson M."/>
            <person name="Adriaenssens E.M."/>
            <person name="Foster-Nyarko E."/>
            <person name="Jarju S."/>
            <person name="Secka A."/>
            <person name="Antonio M."/>
            <person name="Oren A."/>
            <person name="Chaudhuri R.R."/>
            <person name="La Ragione R."/>
            <person name="Hildebrand F."/>
            <person name="Pallen M.J."/>
        </authorList>
    </citation>
    <scope>NUCLEOTIDE SEQUENCE</scope>
    <source>
        <strain evidence="15">ChiW13-3771</strain>
    </source>
</reference>
<dbReference type="Pfam" id="PF01938">
    <property type="entry name" value="TRAM"/>
    <property type="match status" value="1"/>
</dbReference>
<dbReference type="InterPro" id="IPR038135">
    <property type="entry name" value="Methylthiotransferase_N_sf"/>
</dbReference>
<evidence type="ECO:0000256" key="6">
    <source>
        <dbReference type="ARBA" id="ARBA00022694"/>
    </source>
</evidence>
<feature type="binding site" evidence="11">
    <location>
        <position position="55"/>
    </location>
    <ligand>
        <name>[4Fe-4S] cluster</name>
        <dbReference type="ChEBI" id="CHEBI:49883"/>
        <label>1</label>
    </ligand>
</feature>
<comment type="similarity">
    <text evidence="11">Belongs to the methylthiotransferase family. MiaB subfamily.</text>
</comment>
<dbReference type="InterPro" id="IPR006638">
    <property type="entry name" value="Elp3/MiaA/NifB-like_rSAM"/>
</dbReference>
<evidence type="ECO:0000256" key="9">
    <source>
        <dbReference type="ARBA" id="ARBA00023014"/>
    </source>
</evidence>
<evidence type="ECO:0000259" key="12">
    <source>
        <dbReference type="PROSITE" id="PS50926"/>
    </source>
</evidence>
<dbReference type="InterPro" id="IPR058240">
    <property type="entry name" value="rSAM_sf"/>
</dbReference>
<evidence type="ECO:0000256" key="11">
    <source>
        <dbReference type="HAMAP-Rule" id="MF_01864"/>
    </source>
</evidence>
<keyword evidence="3 11" id="KW-0963">Cytoplasm</keyword>
<evidence type="ECO:0000313" key="16">
    <source>
        <dbReference type="Proteomes" id="UP000824201"/>
    </source>
</evidence>
<feature type="binding site" evidence="11">
    <location>
        <position position="125"/>
    </location>
    <ligand>
        <name>[4Fe-4S] cluster</name>
        <dbReference type="ChEBI" id="CHEBI:49883"/>
        <label>1</label>
    </ligand>
</feature>
<accession>A0A9D1EC39</accession>
<feature type="domain" description="TRAM" evidence="12">
    <location>
        <begin position="420"/>
        <end position="483"/>
    </location>
</feature>
<feature type="binding site" evidence="11">
    <location>
        <position position="205"/>
    </location>
    <ligand>
        <name>[4Fe-4S] cluster</name>
        <dbReference type="ChEBI" id="CHEBI:49883"/>
        <label>2</label>
        <note>4Fe-4S-S-AdoMet</note>
    </ligand>
</feature>
<comment type="subunit">
    <text evidence="11">Monomer.</text>
</comment>
<evidence type="ECO:0000256" key="1">
    <source>
        <dbReference type="ARBA" id="ARBA00003234"/>
    </source>
</evidence>
<dbReference type="PROSITE" id="PS51449">
    <property type="entry name" value="MTTASE_N"/>
    <property type="match status" value="1"/>
</dbReference>
<name>A0A9D1EC39_9FIRM</name>
<evidence type="ECO:0000256" key="4">
    <source>
        <dbReference type="ARBA" id="ARBA00022679"/>
    </source>
</evidence>
<feature type="binding site" evidence="11">
    <location>
        <position position="208"/>
    </location>
    <ligand>
        <name>[4Fe-4S] cluster</name>
        <dbReference type="ChEBI" id="CHEBI:49883"/>
        <label>2</label>
        <note>4Fe-4S-S-AdoMet</note>
    </ligand>
</feature>
<dbReference type="PANTHER" id="PTHR43020">
    <property type="entry name" value="CDK5 REGULATORY SUBUNIT-ASSOCIATED PROTEIN 1"/>
    <property type="match status" value="1"/>
</dbReference>
<dbReference type="InterPro" id="IPR020612">
    <property type="entry name" value="Methylthiotransferase_CS"/>
</dbReference>
<comment type="cofactor">
    <cofactor evidence="11">
        <name>[4Fe-4S] cluster</name>
        <dbReference type="ChEBI" id="CHEBI:49883"/>
    </cofactor>
    <text evidence="11">Binds 2 [4Fe-4S] clusters. One cluster is coordinated with 3 cysteines and an exchangeable S-adenosyl-L-methionine.</text>
</comment>
<evidence type="ECO:0000259" key="14">
    <source>
        <dbReference type="PROSITE" id="PS51918"/>
    </source>
</evidence>
<dbReference type="SFLD" id="SFLDG01082">
    <property type="entry name" value="B12-binding_domain_containing"/>
    <property type="match status" value="1"/>
</dbReference>
<dbReference type="HAMAP" id="MF_01864">
    <property type="entry name" value="tRNA_metthiotr_MiaB"/>
    <property type="match status" value="1"/>
</dbReference>
<comment type="catalytic activity">
    <reaction evidence="11">
        <text>N(6)-dimethylallyladenosine(37) in tRNA + (sulfur carrier)-SH + AH2 + 2 S-adenosyl-L-methionine = 2-methylsulfanyl-N(6)-dimethylallyladenosine(37) in tRNA + (sulfur carrier)-H + 5'-deoxyadenosine + L-methionine + A + S-adenosyl-L-homocysteine + 2 H(+)</text>
        <dbReference type="Rhea" id="RHEA:37067"/>
        <dbReference type="Rhea" id="RHEA-COMP:10375"/>
        <dbReference type="Rhea" id="RHEA-COMP:10376"/>
        <dbReference type="Rhea" id="RHEA-COMP:14737"/>
        <dbReference type="Rhea" id="RHEA-COMP:14739"/>
        <dbReference type="ChEBI" id="CHEBI:13193"/>
        <dbReference type="ChEBI" id="CHEBI:15378"/>
        <dbReference type="ChEBI" id="CHEBI:17319"/>
        <dbReference type="ChEBI" id="CHEBI:17499"/>
        <dbReference type="ChEBI" id="CHEBI:29917"/>
        <dbReference type="ChEBI" id="CHEBI:57844"/>
        <dbReference type="ChEBI" id="CHEBI:57856"/>
        <dbReference type="ChEBI" id="CHEBI:59789"/>
        <dbReference type="ChEBI" id="CHEBI:64428"/>
        <dbReference type="ChEBI" id="CHEBI:74415"/>
        <dbReference type="ChEBI" id="CHEBI:74417"/>
        <dbReference type="EC" id="2.8.4.3"/>
    </reaction>
</comment>
<dbReference type="PROSITE" id="PS50926">
    <property type="entry name" value="TRAM"/>
    <property type="match status" value="1"/>
</dbReference>
<dbReference type="InterPro" id="IPR013848">
    <property type="entry name" value="Methylthiotransferase_N"/>
</dbReference>
<dbReference type="FunFam" id="3.80.30.20:FF:000001">
    <property type="entry name" value="tRNA-2-methylthio-N(6)-dimethylallyladenosine synthase 2"/>
    <property type="match status" value="1"/>
</dbReference>
<dbReference type="PROSITE" id="PS51918">
    <property type="entry name" value="RADICAL_SAM"/>
    <property type="match status" value="1"/>
</dbReference>
<dbReference type="FunFam" id="3.40.50.12160:FF:000006">
    <property type="entry name" value="tRNA-2-methylthio-N(6)-dimethylallyladenosine synthase"/>
    <property type="match status" value="1"/>
</dbReference>
<dbReference type="SFLD" id="SFLDF00273">
    <property type="entry name" value="(dimethylallyl)adenosine_tRNA"/>
    <property type="match status" value="1"/>
</dbReference>
<dbReference type="SFLD" id="SFLDS00029">
    <property type="entry name" value="Radical_SAM"/>
    <property type="match status" value="1"/>
</dbReference>
<evidence type="ECO:0000256" key="2">
    <source>
        <dbReference type="ARBA" id="ARBA00022485"/>
    </source>
</evidence>
<evidence type="ECO:0000256" key="3">
    <source>
        <dbReference type="ARBA" id="ARBA00022490"/>
    </source>
</evidence>
<feature type="binding site" evidence="11">
    <location>
        <position position="201"/>
    </location>
    <ligand>
        <name>[4Fe-4S] cluster</name>
        <dbReference type="ChEBI" id="CHEBI:49883"/>
        <label>2</label>
        <note>4Fe-4S-S-AdoMet</note>
    </ligand>
</feature>
<protein>
    <recommendedName>
        <fullName evidence="10 11">tRNA-2-methylthio-N(6)-dimethylallyladenosine synthase</fullName>
        <ecNumber evidence="10 11">2.8.4.3</ecNumber>
    </recommendedName>
    <alternativeName>
        <fullName evidence="11">(Dimethylallyl)adenosine tRNA methylthiotransferase MiaB</fullName>
    </alternativeName>
    <alternativeName>
        <fullName evidence="11">tRNA-i(6)A37 methylthiotransferase</fullName>
    </alternativeName>
</protein>
<dbReference type="EC" id="2.8.4.3" evidence="10 11"/>
<dbReference type="SUPFAM" id="SSF102114">
    <property type="entry name" value="Radical SAM enzymes"/>
    <property type="match status" value="1"/>
</dbReference>
<evidence type="ECO:0000256" key="8">
    <source>
        <dbReference type="ARBA" id="ARBA00023004"/>
    </source>
</evidence>
<feature type="domain" description="MTTase N-terminal" evidence="13">
    <location>
        <begin position="46"/>
        <end position="164"/>
    </location>
</feature>
<dbReference type="Pfam" id="PF00919">
    <property type="entry name" value="UPF0004"/>
    <property type="match status" value="1"/>
</dbReference>
<comment type="caution">
    <text evidence="15">The sequence shown here is derived from an EMBL/GenBank/DDBJ whole genome shotgun (WGS) entry which is preliminary data.</text>
</comment>
<evidence type="ECO:0000259" key="13">
    <source>
        <dbReference type="PROSITE" id="PS51449"/>
    </source>
</evidence>
<feature type="domain" description="Radical SAM core" evidence="14">
    <location>
        <begin position="187"/>
        <end position="417"/>
    </location>
</feature>
<evidence type="ECO:0000256" key="10">
    <source>
        <dbReference type="ARBA" id="ARBA00033765"/>
    </source>
</evidence>
<gene>
    <name evidence="11 15" type="primary">miaB</name>
    <name evidence="15" type="ORF">IAC96_01555</name>
</gene>
<evidence type="ECO:0000256" key="5">
    <source>
        <dbReference type="ARBA" id="ARBA00022691"/>
    </source>
</evidence>
<dbReference type="PANTHER" id="PTHR43020:SF2">
    <property type="entry name" value="MITOCHONDRIAL TRNA METHYLTHIOTRANSFERASE CDK5RAP1"/>
    <property type="match status" value="1"/>
</dbReference>
<dbReference type="InterPro" id="IPR007197">
    <property type="entry name" value="rSAM"/>
</dbReference>
<dbReference type="GO" id="GO:0046872">
    <property type="term" value="F:metal ion binding"/>
    <property type="evidence" value="ECO:0007669"/>
    <property type="project" value="UniProtKB-KW"/>
</dbReference>
<keyword evidence="4 11" id="KW-0808">Transferase</keyword>
<comment type="subcellular location">
    <subcellularLocation>
        <location evidence="11">Cytoplasm</location>
    </subcellularLocation>
</comment>
<feature type="binding site" evidence="11">
    <location>
        <position position="91"/>
    </location>
    <ligand>
        <name>[4Fe-4S] cluster</name>
        <dbReference type="ChEBI" id="CHEBI:49883"/>
        <label>1</label>
    </ligand>
</feature>
<dbReference type="GO" id="GO:0035597">
    <property type="term" value="F:tRNA-2-methylthio-N(6)-dimethylallyladenosine(37) synthase activity"/>
    <property type="evidence" value="ECO:0007669"/>
    <property type="project" value="UniProtKB-EC"/>
</dbReference>